<evidence type="ECO:0000256" key="1">
    <source>
        <dbReference type="ARBA" id="ARBA00004776"/>
    </source>
</evidence>
<keyword evidence="7" id="KW-1185">Reference proteome</keyword>
<evidence type="ECO:0000313" key="7">
    <source>
        <dbReference type="Proteomes" id="UP001241537"/>
    </source>
</evidence>
<dbReference type="Pfam" id="PF00535">
    <property type="entry name" value="Glycos_transf_2"/>
    <property type="match status" value="1"/>
</dbReference>
<dbReference type="EMBL" id="JAUSTO010000001">
    <property type="protein sequence ID" value="MDQ0151370.1"/>
    <property type="molecule type" value="Genomic_DNA"/>
</dbReference>
<evidence type="ECO:0000256" key="3">
    <source>
        <dbReference type="ARBA" id="ARBA00022676"/>
    </source>
</evidence>
<protein>
    <submittedName>
        <fullName evidence="6">GT2 family glycosyltransferase</fullName>
    </submittedName>
</protein>
<gene>
    <name evidence="6" type="ORF">J2S20_000044</name>
</gene>
<dbReference type="PANTHER" id="PTHR43179">
    <property type="entry name" value="RHAMNOSYLTRANSFERASE WBBL"/>
    <property type="match status" value="1"/>
</dbReference>
<comment type="pathway">
    <text evidence="1">Cell wall biogenesis; cell wall polysaccharide biosynthesis.</text>
</comment>
<feature type="domain" description="Glycosyltransferase 2-like" evidence="5">
    <location>
        <begin position="5"/>
        <end position="173"/>
    </location>
</feature>
<sequence length="332" mass="37308">MKRVTVVIPNYNGMRYLPQCIAALRHQTVQDFELLVVENASRDGSADWLRAEGVPFLQETENLGFAGGVNAGIRKVRTPYVILLNNDTEVFPSFVEMLLREIERHPRIFSVSALMLRTQDHSAVDDAGDALSLPGWAWQRGTGEPAARYRESCEVFSACGGAAIYRTELLKQLGLFDEAHFAYLEDTDLGWRAKLCGYHNRYCPAARVLHYGSATSGSKYNAFKIRLASRNHIWLLYKNMPDWQLILNFPWILAGMLVKAVFFAKKGLLSAWLSGTAEGFRGLGRVSRVDFSRISPAAVLSVQWEMLIGTFLYLQHLIRRGRRAGATEGTES</sequence>
<dbReference type="PANTHER" id="PTHR43179:SF12">
    <property type="entry name" value="GALACTOFURANOSYLTRANSFERASE GLFT2"/>
    <property type="match status" value="1"/>
</dbReference>
<evidence type="ECO:0000256" key="2">
    <source>
        <dbReference type="ARBA" id="ARBA00006739"/>
    </source>
</evidence>
<dbReference type="InterPro" id="IPR029044">
    <property type="entry name" value="Nucleotide-diphossugar_trans"/>
</dbReference>
<dbReference type="CDD" id="cd04186">
    <property type="entry name" value="GT_2_like_c"/>
    <property type="match status" value="1"/>
</dbReference>
<evidence type="ECO:0000256" key="4">
    <source>
        <dbReference type="ARBA" id="ARBA00022679"/>
    </source>
</evidence>
<dbReference type="GO" id="GO:0016757">
    <property type="term" value="F:glycosyltransferase activity"/>
    <property type="evidence" value="ECO:0007669"/>
    <property type="project" value="UniProtKB-KW"/>
</dbReference>
<proteinExistence type="inferred from homology"/>
<dbReference type="Gene3D" id="3.90.550.10">
    <property type="entry name" value="Spore Coat Polysaccharide Biosynthesis Protein SpsA, Chain A"/>
    <property type="match status" value="1"/>
</dbReference>
<dbReference type="RefSeq" id="WP_307251787.1">
    <property type="nucleotide sequence ID" value="NZ_JAUSTO010000001.1"/>
</dbReference>
<reference evidence="6" key="1">
    <citation type="submission" date="2023-07" db="EMBL/GenBank/DDBJ databases">
        <title>Genomic Encyclopedia of Type Strains, Phase IV (KMG-IV): sequencing the most valuable type-strain genomes for metagenomic binning, comparative biology and taxonomic classification.</title>
        <authorList>
            <person name="Goeker M."/>
        </authorList>
    </citation>
    <scope>NUCLEOTIDE SEQUENCE</scope>
    <source>
        <strain evidence="6">DSM 19659</strain>
    </source>
</reference>
<evidence type="ECO:0000259" key="5">
    <source>
        <dbReference type="Pfam" id="PF00535"/>
    </source>
</evidence>
<accession>A0AAE3V8T7</accession>
<dbReference type="SUPFAM" id="SSF53448">
    <property type="entry name" value="Nucleotide-diphospho-sugar transferases"/>
    <property type="match status" value="1"/>
</dbReference>
<keyword evidence="3" id="KW-0328">Glycosyltransferase</keyword>
<dbReference type="AlphaFoldDB" id="A0AAE3V8T7"/>
<dbReference type="Proteomes" id="UP001241537">
    <property type="component" value="Unassembled WGS sequence"/>
</dbReference>
<dbReference type="InterPro" id="IPR001173">
    <property type="entry name" value="Glyco_trans_2-like"/>
</dbReference>
<name>A0AAE3V8T7_9FIRM</name>
<keyword evidence="4" id="KW-0808">Transferase</keyword>
<evidence type="ECO:0000313" key="6">
    <source>
        <dbReference type="EMBL" id="MDQ0151370.1"/>
    </source>
</evidence>
<comment type="caution">
    <text evidence="6">The sequence shown here is derived from an EMBL/GenBank/DDBJ whole genome shotgun (WGS) entry which is preliminary data.</text>
</comment>
<organism evidence="6 7">
    <name type="scientific">Moryella indoligenes</name>
    <dbReference type="NCBI Taxonomy" id="371674"/>
    <lineage>
        <taxon>Bacteria</taxon>
        <taxon>Bacillati</taxon>
        <taxon>Bacillota</taxon>
        <taxon>Clostridia</taxon>
        <taxon>Lachnospirales</taxon>
        <taxon>Lachnospiraceae</taxon>
        <taxon>Moryella</taxon>
    </lineage>
</organism>
<comment type="similarity">
    <text evidence="2">Belongs to the glycosyltransferase 2 family.</text>
</comment>